<gene>
    <name evidence="2" type="ORF">E9998_20990</name>
</gene>
<keyword evidence="1" id="KW-0472">Membrane</keyword>
<feature type="transmembrane region" description="Helical" evidence="1">
    <location>
        <begin position="308"/>
        <end position="333"/>
    </location>
</feature>
<feature type="transmembrane region" description="Helical" evidence="1">
    <location>
        <begin position="61"/>
        <end position="85"/>
    </location>
</feature>
<dbReference type="RefSeq" id="WP_136531652.1">
    <property type="nucleotide sequence ID" value="NZ_STGX01000018.1"/>
</dbReference>
<accession>A0A4S8P373</accession>
<evidence type="ECO:0000256" key="1">
    <source>
        <dbReference type="SAM" id="Phobius"/>
    </source>
</evidence>
<protein>
    <submittedName>
        <fullName evidence="2">Uncharacterized protein</fullName>
    </submittedName>
</protein>
<sequence length="334" mass="35727">MFDAGLILDGVLAQFLVVTFLLGAEFTVGLGTVFAAARILPEADSRSPKRAPALAVVSAHLVRVLTSIAALVLVLVPFAVVLVMAGRHTTSTTSSPWLWTATGVGGLFALLTWLFIIGGKAKAAKIVGRALTLPRIDSLGGNVRELPRGDRVAADRLRWSVGKALNEIEFMFGSRLEGDESKRTFATVIRFRTTLPGDLRLAAYLNMLKVWIRSDRASEPAAQGLIAAARALDRHRRGGSVLKTDYPEEAKQVALDAAAVLISPSDQGALRRLFTSAEVCGSDDRIRPELISATTFDFRKRLKVLSEVIGSAQVLIGAIVAIVAAVITLVSVFS</sequence>
<dbReference type="Proteomes" id="UP000305792">
    <property type="component" value="Unassembled WGS sequence"/>
</dbReference>
<evidence type="ECO:0000313" key="2">
    <source>
        <dbReference type="EMBL" id="THV24493.1"/>
    </source>
</evidence>
<evidence type="ECO:0000313" key="3">
    <source>
        <dbReference type="Proteomes" id="UP000305792"/>
    </source>
</evidence>
<keyword evidence="1" id="KW-0812">Transmembrane</keyword>
<dbReference type="AlphaFoldDB" id="A0A4S8P373"/>
<dbReference type="EMBL" id="STGX01000018">
    <property type="protein sequence ID" value="THV24493.1"/>
    <property type="molecule type" value="Genomic_DNA"/>
</dbReference>
<keyword evidence="1" id="KW-1133">Transmembrane helix</keyword>
<feature type="transmembrane region" description="Helical" evidence="1">
    <location>
        <begin position="97"/>
        <end position="116"/>
    </location>
</feature>
<feature type="transmembrane region" description="Helical" evidence="1">
    <location>
        <begin position="12"/>
        <end position="40"/>
    </location>
</feature>
<name>A0A4S8P373_9ACTN</name>
<proteinExistence type="predicted"/>
<comment type="caution">
    <text evidence="2">The sequence shown here is derived from an EMBL/GenBank/DDBJ whole genome shotgun (WGS) entry which is preliminary data.</text>
</comment>
<keyword evidence="3" id="KW-1185">Reference proteome</keyword>
<reference evidence="2 3" key="1">
    <citation type="journal article" date="2018" name="Int. J. Syst. Evol. Microbiol.">
        <title>Glycomyces paridis sp. nov., isolated from the medicinal plant Paris polyphylla.</title>
        <authorList>
            <person name="Fang X.M."/>
            <person name="Bai J.L."/>
            <person name="Su J."/>
            <person name="Zhao L.L."/>
            <person name="Liu H.Y."/>
            <person name="Ma B.P."/>
            <person name="Zhang Y.Q."/>
            <person name="Yu L.Y."/>
        </authorList>
    </citation>
    <scope>NUCLEOTIDE SEQUENCE [LARGE SCALE GENOMIC DNA]</scope>
    <source>
        <strain evidence="2 3">CPCC 204357</strain>
    </source>
</reference>
<organism evidence="2 3">
    <name type="scientific">Glycomyces paridis</name>
    <dbReference type="NCBI Taxonomy" id="2126555"/>
    <lineage>
        <taxon>Bacteria</taxon>
        <taxon>Bacillati</taxon>
        <taxon>Actinomycetota</taxon>
        <taxon>Actinomycetes</taxon>
        <taxon>Glycomycetales</taxon>
        <taxon>Glycomycetaceae</taxon>
        <taxon>Glycomyces</taxon>
    </lineage>
</organism>